<protein>
    <recommendedName>
        <fullName evidence="3">FlgD Ig-like domain-containing protein</fullName>
    </recommendedName>
</protein>
<evidence type="ECO:0000313" key="1">
    <source>
        <dbReference type="EMBL" id="RKX71466.1"/>
    </source>
</evidence>
<organism evidence="1 2">
    <name type="scientific">candidate division WOR-3 bacterium</name>
    <dbReference type="NCBI Taxonomy" id="2052148"/>
    <lineage>
        <taxon>Bacteria</taxon>
        <taxon>Bacteria division WOR-3</taxon>
    </lineage>
</organism>
<proteinExistence type="predicted"/>
<dbReference type="Proteomes" id="UP000268469">
    <property type="component" value="Unassembled WGS sequence"/>
</dbReference>
<dbReference type="Gene3D" id="2.60.40.4070">
    <property type="match status" value="1"/>
</dbReference>
<sequence length="376" mass="43467">MRVSLMFIVFLFLVNLSSAKVWQTSFADVDGDMEDEMFEYVIGEFGEHNIPYVYCPWVTMIAWRTIKTCLSIRLLRQQIFLDTVRILDTGLPVETSPFYYIDTLYNSMSTYIDSIWVITTWESDRAILSRVVNLDDERLFMRYCLYLKNGGMIDTLGETAIFVVWNDGETTVQGAQQYVLNQLGKYKNLYIDSFPIPDSGQVRFRIRYAWDDFAKQLDSFSIWAWDGGSTNNPTVAMFGDLHLPKPSYLFTSVSSQNGAETTHVYWDFKPSGVRNTQIRKKSTRFNVTVKPVPFRRKVNFAVSLPEAGSIDIKIYNSMGALIRGLKSEFLLPGRYEFIWDGKDWMERKCPAALYFYVVQYKIGNKVEMVSGPITKL</sequence>
<comment type="caution">
    <text evidence="1">The sequence shown here is derived from an EMBL/GenBank/DDBJ whole genome shotgun (WGS) entry which is preliminary data.</text>
</comment>
<dbReference type="AlphaFoldDB" id="A0A660SMX8"/>
<evidence type="ECO:0000313" key="2">
    <source>
        <dbReference type="Proteomes" id="UP000268469"/>
    </source>
</evidence>
<accession>A0A660SMX8</accession>
<reference evidence="1 2" key="1">
    <citation type="submission" date="2018-06" db="EMBL/GenBank/DDBJ databases">
        <title>Extensive metabolic versatility and redundancy in microbially diverse, dynamic hydrothermal sediments.</title>
        <authorList>
            <person name="Dombrowski N."/>
            <person name="Teske A."/>
            <person name="Baker B.J."/>
        </authorList>
    </citation>
    <scope>NUCLEOTIDE SEQUENCE [LARGE SCALE GENOMIC DNA]</scope>
    <source>
        <strain evidence="1">B36_G15</strain>
    </source>
</reference>
<dbReference type="EMBL" id="QNBE01000008">
    <property type="protein sequence ID" value="RKX71466.1"/>
    <property type="molecule type" value="Genomic_DNA"/>
</dbReference>
<gene>
    <name evidence="1" type="ORF">DRP53_01430</name>
</gene>
<evidence type="ECO:0008006" key="3">
    <source>
        <dbReference type="Google" id="ProtNLM"/>
    </source>
</evidence>
<name>A0A660SMX8_UNCW3</name>